<feature type="transmembrane region" description="Helical" evidence="9">
    <location>
        <begin position="564"/>
        <end position="586"/>
    </location>
</feature>
<dbReference type="NCBIfam" id="NF009310">
    <property type="entry name" value="PRK12668.1"/>
    <property type="match status" value="1"/>
</dbReference>
<accession>A0ABX0W285</accession>
<evidence type="ECO:0000256" key="2">
    <source>
        <dbReference type="ARBA" id="ARBA00004651"/>
    </source>
</evidence>
<evidence type="ECO:0000256" key="8">
    <source>
        <dbReference type="RuleBase" id="RU000320"/>
    </source>
</evidence>
<gene>
    <name evidence="11" type="ORF">DL239_01995</name>
</gene>
<keyword evidence="6" id="KW-0560">Oxidoreductase</keyword>
<dbReference type="InterPro" id="IPR001750">
    <property type="entry name" value="ND/Mrp_TM"/>
</dbReference>
<dbReference type="PANTHER" id="PTHR42682:SF4">
    <property type="entry name" value="NADH-UBIQUINONE_PLASTOQUINONE"/>
    <property type="match status" value="1"/>
</dbReference>
<proteinExistence type="predicted"/>
<feature type="domain" description="NADH:quinone oxidoreductase/Mrp antiporter transmembrane" evidence="10">
    <location>
        <begin position="111"/>
        <end position="381"/>
    </location>
</feature>
<comment type="subcellular location">
    <subcellularLocation>
        <location evidence="2">Cell membrane</location>
        <topology evidence="2">Multi-pass membrane protein</topology>
    </subcellularLocation>
    <subcellularLocation>
        <location evidence="8">Membrane</location>
        <topology evidence="8">Multi-pass membrane protein</topology>
    </subcellularLocation>
</comment>
<dbReference type="Gene3D" id="1.20.5.2700">
    <property type="match status" value="1"/>
</dbReference>
<dbReference type="Proteomes" id="UP001429564">
    <property type="component" value="Unassembled WGS sequence"/>
</dbReference>
<evidence type="ECO:0000256" key="6">
    <source>
        <dbReference type="ARBA" id="ARBA00023002"/>
    </source>
</evidence>
<feature type="transmembrane region" description="Helical" evidence="9">
    <location>
        <begin position="415"/>
        <end position="437"/>
    </location>
</feature>
<protein>
    <submittedName>
        <fullName evidence="11">Na(+)/H(+) antiporter subunit D</fullName>
    </submittedName>
</protein>
<dbReference type="EMBL" id="QHLQ01000001">
    <property type="protein sequence ID" value="NIZ59741.1"/>
    <property type="molecule type" value="Genomic_DNA"/>
</dbReference>
<feature type="transmembrane region" description="Helical" evidence="9">
    <location>
        <begin position="6"/>
        <end position="25"/>
    </location>
</feature>
<evidence type="ECO:0000313" key="11">
    <source>
        <dbReference type="EMBL" id="NIZ59741.1"/>
    </source>
</evidence>
<feature type="transmembrane region" description="Helical" evidence="9">
    <location>
        <begin position="213"/>
        <end position="234"/>
    </location>
</feature>
<feature type="transmembrane region" description="Helical" evidence="9">
    <location>
        <begin position="267"/>
        <end position="286"/>
    </location>
</feature>
<keyword evidence="5 9" id="KW-1133">Transmembrane helix</keyword>
<feature type="transmembrane region" description="Helical" evidence="9">
    <location>
        <begin position="298"/>
        <end position="318"/>
    </location>
</feature>
<evidence type="ECO:0000256" key="5">
    <source>
        <dbReference type="ARBA" id="ARBA00022989"/>
    </source>
</evidence>
<comment type="caution">
    <text evidence="11">The sequence shown here is derived from an EMBL/GenBank/DDBJ whole genome shotgun (WGS) entry which is preliminary data.</text>
</comment>
<feature type="transmembrane region" description="Helical" evidence="9">
    <location>
        <begin position="98"/>
        <end position="121"/>
    </location>
</feature>
<feature type="transmembrane region" description="Helical" evidence="9">
    <location>
        <begin position="186"/>
        <end position="206"/>
    </location>
</feature>
<dbReference type="RefSeq" id="WP_167681706.1">
    <property type="nucleotide sequence ID" value="NZ_QHLQ01000001.1"/>
</dbReference>
<evidence type="ECO:0000256" key="1">
    <source>
        <dbReference type="ARBA" id="ARBA00002378"/>
    </source>
</evidence>
<dbReference type="InterPro" id="IPR003918">
    <property type="entry name" value="NADH_UbQ_OxRdtase"/>
</dbReference>
<comment type="function">
    <text evidence="1">NDH-1 shuttles electrons from NADH, via FMN and iron-sulfur (Fe-S) centers, to quinones in the respiratory chain. The immediate electron acceptor for the enzyme in this species is believed to be ubiquinone. Couples the redox reaction to proton translocation (for every two electrons transferred, four hydrogen ions are translocated across the cytoplasmic membrane), and thus conserves the redox energy in a proton gradient.</text>
</comment>
<dbReference type="Pfam" id="PF00361">
    <property type="entry name" value="Proton_antipo_M"/>
    <property type="match status" value="1"/>
</dbReference>
<feature type="transmembrane region" description="Helical" evidence="9">
    <location>
        <begin position="66"/>
        <end position="86"/>
    </location>
</feature>
<evidence type="ECO:0000256" key="9">
    <source>
        <dbReference type="SAM" id="Phobius"/>
    </source>
</evidence>
<feature type="transmembrane region" description="Helical" evidence="9">
    <location>
        <begin position="155"/>
        <end position="174"/>
    </location>
</feature>
<evidence type="ECO:0000256" key="4">
    <source>
        <dbReference type="ARBA" id="ARBA00022692"/>
    </source>
</evidence>
<feature type="transmembrane region" description="Helical" evidence="9">
    <location>
        <begin position="374"/>
        <end position="394"/>
    </location>
</feature>
<dbReference type="PRINTS" id="PR01437">
    <property type="entry name" value="NUOXDRDTASE4"/>
</dbReference>
<evidence type="ECO:0000259" key="10">
    <source>
        <dbReference type="Pfam" id="PF00361"/>
    </source>
</evidence>
<keyword evidence="7 9" id="KW-0472">Membrane</keyword>
<dbReference type="InterPro" id="IPR052175">
    <property type="entry name" value="ComplexI-like_HydComp"/>
</dbReference>
<keyword evidence="3" id="KW-1003">Cell membrane</keyword>
<sequence>MIEWLHPAFLMLLGALVLPLLRGVWQKSLSVLVPILALISVAQMTAGSSGHVHFAGVDLVLFQADQLSLVFAWVFAIMAVIGNIYAWHITDTGQRVAAFLYISSAFGVVFAGDWFTLLVAWEVMALASAYLIFASANAAAVAAGFRYLMVHVAGGVLLFGGIILHGVQTGSYLIGPLDHGQGGLAYNLILISFMLNAAVPPLSAWLTDAYPEATVTGAVFLSAFTTKTAVYVLIRNYPGAEVLIGFGVAMALYGVVFAVLENDCRRLLGYHIISQVGYMVAAVGMGTEMALNGAASHAFAHILYKGLLFMGAGAVILMTGRRKLTELGGLYRTMPITVCLYMIGALAISAFPLFSGFVSKSMIISAAAGDHRAAVALLLTVASSGTFLHTGLKLPYYMFFGKDCGLRPAEPPRNMLLAMGIAAVFCIGIGVFPQLLYAQLPYPVDYHPYSGAHVTESLGVLMFTLLAFVLFLKYLDPEKTISLDTDWVYRRGASLFMWIARRPVLIWEQWLTTLGDGAGLRLLHRLSRGSLRVDMMVIDAIVNGVALTALRLGSVLRQLQTGIVSHYAVVMVAGLILLLGWPLYIAMGAP</sequence>
<evidence type="ECO:0000256" key="7">
    <source>
        <dbReference type="ARBA" id="ARBA00023136"/>
    </source>
</evidence>
<keyword evidence="12" id="KW-1185">Reference proteome</keyword>
<evidence type="ECO:0000256" key="3">
    <source>
        <dbReference type="ARBA" id="ARBA00022475"/>
    </source>
</evidence>
<feature type="transmembrane region" description="Helical" evidence="9">
    <location>
        <begin position="127"/>
        <end position="148"/>
    </location>
</feature>
<feature type="transmembrane region" description="Helical" evidence="9">
    <location>
        <begin position="240"/>
        <end position="260"/>
    </location>
</feature>
<name>A0ABX0W285_9RHOB</name>
<evidence type="ECO:0000313" key="12">
    <source>
        <dbReference type="Proteomes" id="UP001429564"/>
    </source>
</evidence>
<feature type="transmembrane region" description="Helical" evidence="9">
    <location>
        <begin position="330"/>
        <end position="354"/>
    </location>
</feature>
<reference evidence="11 12" key="1">
    <citation type="submission" date="2018-05" db="EMBL/GenBank/DDBJ databases">
        <authorList>
            <person name="Zhang Y.-J."/>
        </authorList>
    </citation>
    <scope>NUCLEOTIDE SEQUENCE [LARGE SCALE GENOMIC DNA]</scope>
    <source>
        <strain evidence="11 12">CY04</strain>
    </source>
</reference>
<feature type="transmembrane region" description="Helical" evidence="9">
    <location>
        <begin position="457"/>
        <end position="475"/>
    </location>
</feature>
<organism evidence="11 12">
    <name type="scientific">Parasedimentitalea denitrificans</name>
    <dbReference type="NCBI Taxonomy" id="2211118"/>
    <lineage>
        <taxon>Bacteria</taxon>
        <taxon>Pseudomonadati</taxon>
        <taxon>Pseudomonadota</taxon>
        <taxon>Alphaproteobacteria</taxon>
        <taxon>Rhodobacterales</taxon>
        <taxon>Paracoccaceae</taxon>
        <taxon>Parasedimentitalea</taxon>
    </lineage>
</organism>
<feature type="transmembrane region" description="Helical" evidence="9">
    <location>
        <begin position="32"/>
        <end position="54"/>
    </location>
</feature>
<dbReference type="PANTHER" id="PTHR42682">
    <property type="entry name" value="HYDROGENASE-4 COMPONENT F"/>
    <property type="match status" value="1"/>
</dbReference>
<keyword evidence="4 8" id="KW-0812">Transmembrane</keyword>